<dbReference type="PATRIC" id="fig|1656095.3.peg.1452"/>
<evidence type="ECO:0000313" key="2">
    <source>
        <dbReference type="EMBL" id="KMV35369.1"/>
    </source>
</evidence>
<comment type="caution">
    <text evidence="2">The sequence shown here is derived from an EMBL/GenBank/DDBJ whole genome shotgun (WGS) entry which is preliminary data.</text>
</comment>
<evidence type="ECO:0000313" key="3">
    <source>
        <dbReference type="Proteomes" id="UP000037315"/>
    </source>
</evidence>
<protein>
    <submittedName>
        <fullName evidence="2">Uncharacterized protein</fullName>
    </submittedName>
</protein>
<accession>A0A0J8YCW8</accession>
<reference evidence="2 3" key="1">
    <citation type="submission" date="2015-06" db="EMBL/GenBank/DDBJ databases">
        <title>Genome sequencing of Cronobacter sp. strain DJ34 isolated from petroleum contaminated sludge of Duliajan Oil Fields, Assam, India.</title>
        <authorList>
            <person name="Pal S."/>
            <person name="Banerjee T.D."/>
            <person name="Roy A."/>
            <person name="Sar P."/>
            <person name="Kazy S.K."/>
        </authorList>
    </citation>
    <scope>NUCLEOTIDE SEQUENCE [LARGE SCALE GENOMIC DNA]</scope>
    <source>
        <strain evidence="2 3">DJ34</strain>
    </source>
</reference>
<sequence>MQTEQPKCHPVVENRTPSLFQGNQPLCETEQQCRGNESEIFAPPYQPLSFKSLAKRGYADRRISGAPDEDAPEETVSLLNRVQALRSQGEHCKSYALLTNAAEGNDPFILTELAIASAYWGDVDTLNHVVSLINTLSLPHHQEREQAVRLSAFLLSQGDSVADLKRIAFLMMNIADKHRLPLGGACIDCFEEGTLTLSVTVETTDPDQLSVLNNEMISGLIAHGLQMSPCFGYFVA</sequence>
<dbReference type="RefSeq" id="WP_024558433.1">
    <property type="nucleotide sequence ID" value="NZ_LFEJ01000011.1"/>
</dbReference>
<dbReference type="Proteomes" id="UP000037315">
    <property type="component" value="Unassembled WGS sequence"/>
</dbReference>
<feature type="region of interest" description="Disordered" evidence="1">
    <location>
        <begin position="1"/>
        <end position="23"/>
    </location>
</feature>
<gene>
    <name evidence="2" type="ORF">ACH50_06855</name>
</gene>
<evidence type="ECO:0000256" key="1">
    <source>
        <dbReference type="SAM" id="MobiDB-lite"/>
    </source>
</evidence>
<keyword evidence="3" id="KW-1185">Reference proteome</keyword>
<name>A0A0J8YCW8_9ENTR</name>
<dbReference type="AlphaFoldDB" id="A0A0J8YCW8"/>
<organism evidence="2 3">
    <name type="scientific">Franconibacter pulveris</name>
    <dbReference type="NCBI Taxonomy" id="435910"/>
    <lineage>
        <taxon>Bacteria</taxon>
        <taxon>Pseudomonadati</taxon>
        <taxon>Pseudomonadota</taxon>
        <taxon>Gammaproteobacteria</taxon>
        <taxon>Enterobacterales</taxon>
        <taxon>Enterobacteriaceae</taxon>
        <taxon>Franconibacter</taxon>
    </lineage>
</organism>
<dbReference type="EMBL" id="LFEJ01000011">
    <property type="protein sequence ID" value="KMV35369.1"/>
    <property type="molecule type" value="Genomic_DNA"/>
</dbReference>
<proteinExistence type="predicted"/>
<feature type="compositionally biased region" description="Basic and acidic residues" evidence="1">
    <location>
        <begin position="1"/>
        <end position="12"/>
    </location>
</feature>